<evidence type="ECO:0000256" key="2">
    <source>
        <dbReference type="ARBA" id="ARBA00023002"/>
    </source>
</evidence>
<sequence>MTSHMLNIIVVGTNPLSTGILRALSHARPSLKPCDQNHASPTHYTITLLTRPNQSPPHVHNVQHRTSDYTLSSLTTAFQNQHLIISTYAPADTHFQKLLIDAALVAKVPYFIPCEFSYDTQSAKICDAFPPCAARAEVLNYLRQKSQENEKFRWTGIATGCLLENGLVEGLLGFDLVWKSATMYGDGEEEFPCSTLDGVGRAVLDVLKGLEEGRYEREYLYRSEFVTSQNEILLIPEKGGKWDVGRAEVEECLREGERRMEKGFFEGAMVLLERNVLFGGIGDSERWGNNGGKFELERVVKGVFERLERDGKADCGCG</sequence>
<gene>
    <name evidence="4" type="ORF">JMJ35_009080</name>
</gene>
<name>A0AA39QVQ6_9LECA</name>
<keyword evidence="1" id="KW-0521">NADP</keyword>
<dbReference type="Pfam" id="PF05368">
    <property type="entry name" value="NmrA"/>
    <property type="match status" value="1"/>
</dbReference>
<organism evidence="4 5">
    <name type="scientific">Cladonia borealis</name>
    <dbReference type="NCBI Taxonomy" id="184061"/>
    <lineage>
        <taxon>Eukaryota</taxon>
        <taxon>Fungi</taxon>
        <taxon>Dikarya</taxon>
        <taxon>Ascomycota</taxon>
        <taxon>Pezizomycotina</taxon>
        <taxon>Lecanoromycetes</taxon>
        <taxon>OSLEUM clade</taxon>
        <taxon>Lecanoromycetidae</taxon>
        <taxon>Lecanorales</taxon>
        <taxon>Lecanorineae</taxon>
        <taxon>Cladoniaceae</taxon>
        <taxon>Cladonia</taxon>
    </lineage>
</organism>
<dbReference type="PANTHER" id="PTHR47706">
    <property type="entry name" value="NMRA-LIKE FAMILY PROTEIN"/>
    <property type="match status" value="1"/>
</dbReference>
<dbReference type="Proteomes" id="UP001166286">
    <property type="component" value="Unassembled WGS sequence"/>
</dbReference>
<keyword evidence="5" id="KW-1185">Reference proteome</keyword>
<dbReference type="Gene3D" id="3.90.25.10">
    <property type="entry name" value="UDP-galactose 4-epimerase, domain 1"/>
    <property type="match status" value="1"/>
</dbReference>
<dbReference type="GO" id="GO:0016491">
    <property type="term" value="F:oxidoreductase activity"/>
    <property type="evidence" value="ECO:0007669"/>
    <property type="project" value="UniProtKB-KW"/>
</dbReference>
<dbReference type="PANTHER" id="PTHR47706:SF10">
    <property type="entry name" value="NMRA-LIKE DOMAIN-CONTAINING PROTEIN"/>
    <property type="match status" value="1"/>
</dbReference>
<proteinExistence type="predicted"/>
<keyword evidence="2" id="KW-0560">Oxidoreductase</keyword>
<dbReference type="SUPFAM" id="SSF51735">
    <property type="entry name" value="NAD(P)-binding Rossmann-fold domains"/>
    <property type="match status" value="1"/>
</dbReference>
<dbReference type="InterPro" id="IPR036291">
    <property type="entry name" value="NAD(P)-bd_dom_sf"/>
</dbReference>
<evidence type="ECO:0000313" key="5">
    <source>
        <dbReference type="Proteomes" id="UP001166286"/>
    </source>
</evidence>
<dbReference type="Gene3D" id="3.40.50.720">
    <property type="entry name" value="NAD(P)-binding Rossmann-like Domain"/>
    <property type="match status" value="1"/>
</dbReference>
<dbReference type="InterPro" id="IPR051609">
    <property type="entry name" value="NmrA/Isoflavone_reductase-like"/>
</dbReference>
<dbReference type="AlphaFoldDB" id="A0AA39QVQ6"/>
<comment type="caution">
    <text evidence="4">The sequence shown here is derived from an EMBL/GenBank/DDBJ whole genome shotgun (WGS) entry which is preliminary data.</text>
</comment>
<reference evidence="4" key="1">
    <citation type="submission" date="2023-03" db="EMBL/GenBank/DDBJ databases">
        <title>Complete genome of Cladonia borealis.</title>
        <authorList>
            <person name="Park H."/>
        </authorList>
    </citation>
    <scope>NUCLEOTIDE SEQUENCE</scope>
    <source>
        <strain evidence="4">ANT050790</strain>
    </source>
</reference>
<dbReference type="EMBL" id="JAFEKC020000020">
    <property type="protein sequence ID" value="KAK0508804.1"/>
    <property type="molecule type" value="Genomic_DNA"/>
</dbReference>
<dbReference type="InterPro" id="IPR008030">
    <property type="entry name" value="NmrA-like"/>
</dbReference>
<protein>
    <recommendedName>
        <fullName evidence="3">NmrA-like domain-containing protein</fullName>
    </recommendedName>
</protein>
<accession>A0AA39QVQ6</accession>
<feature type="domain" description="NmrA-like" evidence="3">
    <location>
        <begin position="68"/>
        <end position="165"/>
    </location>
</feature>
<evidence type="ECO:0000256" key="1">
    <source>
        <dbReference type="ARBA" id="ARBA00022857"/>
    </source>
</evidence>
<evidence type="ECO:0000259" key="3">
    <source>
        <dbReference type="Pfam" id="PF05368"/>
    </source>
</evidence>
<evidence type="ECO:0000313" key="4">
    <source>
        <dbReference type="EMBL" id="KAK0508804.1"/>
    </source>
</evidence>